<evidence type="ECO:0000313" key="3">
    <source>
        <dbReference type="Proteomes" id="UP000554482"/>
    </source>
</evidence>
<protein>
    <recommendedName>
        <fullName evidence="4">Defensin-like protein</fullName>
    </recommendedName>
</protein>
<evidence type="ECO:0000256" key="1">
    <source>
        <dbReference type="SAM" id="SignalP"/>
    </source>
</evidence>
<feature type="chain" id="PRO_5029794416" description="Defensin-like protein" evidence="1">
    <location>
        <begin position="30"/>
        <end position="76"/>
    </location>
</feature>
<keyword evidence="3" id="KW-1185">Reference proteome</keyword>
<dbReference type="AlphaFoldDB" id="A0A7J6VIT0"/>
<keyword evidence="1" id="KW-0732">Signal</keyword>
<feature type="signal peptide" evidence="1">
    <location>
        <begin position="1"/>
        <end position="29"/>
    </location>
</feature>
<dbReference type="Proteomes" id="UP000554482">
    <property type="component" value="Unassembled WGS sequence"/>
</dbReference>
<comment type="caution">
    <text evidence="2">The sequence shown here is derived from an EMBL/GenBank/DDBJ whole genome shotgun (WGS) entry which is preliminary data.</text>
</comment>
<proteinExistence type="predicted"/>
<dbReference type="EMBL" id="JABWDY010031848">
    <property type="protein sequence ID" value="KAF5184621.1"/>
    <property type="molecule type" value="Genomic_DNA"/>
</dbReference>
<evidence type="ECO:0000313" key="2">
    <source>
        <dbReference type="EMBL" id="KAF5184621.1"/>
    </source>
</evidence>
<accession>A0A7J6VIT0</accession>
<organism evidence="2 3">
    <name type="scientific">Thalictrum thalictroides</name>
    <name type="common">Rue-anemone</name>
    <name type="synonym">Anemone thalictroides</name>
    <dbReference type="NCBI Taxonomy" id="46969"/>
    <lineage>
        <taxon>Eukaryota</taxon>
        <taxon>Viridiplantae</taxon>
        <taxon>Streptophyta</taxon>
        <taxon>Embryophyta</taxon>
        <taxon>Tracheophyta</taxon>
        <taxon>Spermatophyta</taxon>
        <taxon>Magnoliopsida</taxon>
        <taxon>Ranunculales</taxon>
        <taxon>Ranunculaceae</taxon>
        <taxon>Thalictroideae</taxon>
        <taxon>Thalictrum</taxon>
    </lineage>
</organism>
<evidence type="ECO:0008006" key="4">
    <source>
        <dbReference type="Google" id="ProtNLM"/>
    </source>
</evidence>
<reference evidence="2 3" key="1">
    <citation type="submission" date="2020-06" db="EMBL/GenBank/DDBJ databases">
        <title>Transcriptomic and genomic resources for Thalictrum thalictroides and T. hernandezii: Facilitating candidate gene discovery in an emerging model plant lineage.</title>
        <authorList>
            <person name="Arias T."/>
            <person name="Riano-Pachon D.M."/>
            <person name="Di Stilio V.S."/>
        </authorList>
    </citation>
    <scope>NUCLEOTIDE SEQUENCE [LARGE SCALE GENOMIC DNA]</scope>
    <source>
        <strain evidence="3">cv. WT478/WT964</strain>
        <tissue evidence="2">Leaves</tissue>
    </source>
</reference>
<name>A0A7J6VIT0_THATH</name>
<gene>
    <name evidence="2" type="ORF">FRX31_025792</name>
</gene>
<sequence>MEYTVFIFTRQFLLSLFVICLLVSAPISAEEMQRIETEYCRSGCKSIHICNQICKADRYISGTCKRNHTFCCCRAL</sequence>